<name>A0A0F4YK07_RASE3</name>
<dbReference type="RefSeq" id="XP_013324798.1">
    <property type="nucleotide sequence ID" value="XM_013469344.1"/>
</dbReference>
<dbReference type="AlphaFoldDB" id="A0A0F4YK07"/>
<dbReference type="GeneID" id="25320134"/>
<dbReference type="Proteomes" id="UP000053958">
    <property type="component" value="Unassembled WGS sequence"/>
</dbReference>
<feature type="region of interest" description="Disordered" evidence="2">
    <location>
        <begin position="93"/>
        <end position="269"/>
    </location>
</feature>
<proteinExistence type="predicted"/>
<feature type="compositionally biased region" description="Basic and acidic residues" evidence="2">
    <location>
        <begin position="101"/>
        <end position="111"/>
    </location>
</feature>
<dbReference type="PANTHER" id="PTHR36826">
    <property type="entry name" value="PROTEIN ECM13"/>
    <property type="match status" value="1"/>
</dbReference>
<keyword evidence="4" id="KW-1185">Reference proteome</keyword>
<protein>
    <submittedName>
        <fullName evidence="3">Uncharacterized protein</fullName>
    </submittedName>
</protein>
<evidence type="ECO:0000256" key="1">
    <source>
        <dbReference type="SAM" id="Coils"/>
    </source>
</evidence>
<feature type="compositionally biased region" description="Acidic residues" evidence="2">
    <location>
        <begin position="115"/>
        <end position="144"/>
    </location>
</feature>
<dbReference type="PANTHER" id="PTHR36826:SF1">
    <property type="entry name" value="PROTEIN ECM13"/>
    <property type="match status" value="1"/>
</dbReference>
<feature type="compositionally biased region" description="Acidic residues" evidence="2">
    <location>
        <begin position="209"/>
        <end position="221"/>
    </location>
</feature>
<reference evidence="3 4" key="1">
    <citation type="submission" date="2015-04" db="EMBL/GenBank/DDBJ databases">
        <authorList>
            <person name="Heijne W.H."/>
            <person name="Fedorova N.D."/>
            <person name="Nierman W.C."/>
            <person name="Vollebregt A.W."/>
            <person name="Zhao Z."/>
            <person name="Wu L."/>
            <person name="Kumar M."/>
            <person name="Stam H."/>
            <person name="van den Berg M.A."/>
            <person name="Pel H.J."/>
        </authorList>
    </citation>
    <scope>NUCLEOTIDE SEQUENCE [LARGE SCALE GENOMIC DNA]</scope>
    <source>
        <strain evidence="3 4">CBS 393.64</strain>
    </source>
</reference>
<dbReference type="InterPro" id="IPR037738">
    <property type="entry name" value="Ecm13-like"/>
</dbReference>
<dbReference type="OrthoDB" id="5431245at2759"/>
<feature type="region of interest" description="Disordered" evidence="2">
    <location>
        <begin position="1"/>
        <end position="32"/>
    </location>
</feature>
<feature type="compositionally biased region" description="Acidic residues" evidence="2">
    <location>
        <begin position="169"/>
        <end position="194"/>
    </location>
</feature>
<feature type="compositionally biased region" description="Low complexity" evidence="2">
    <location>
        <begin position="20"/>
        <end position="30"/>
    </location>
</feature>
<sequence length="289" mass="32959">MASTYYVQSSPFNSSPPRPRQQQQQQQQQLQKRKMSLTQTYYLAHTARGKLSREAARADHDLRLLVGHANLLDSLMLELANAEKEQERWFNRSVNSATKSSQDERPSHIRWADNLVEEPEEDWSSEEDSDAESDMSDSDLEEEDMTVHTASATPFRRPPSPVAIITEQEVSDSESDTDEEEEEEDEDFEFEFEDLALRRSPSRQSPPELLEDLDDDSEEDTTPPSPPQSAYDDFTSSEKEPSVSTMALYHDQHPAKRAELALPDSEQSPMFGQGYYVSSRLQGTMIPAY</sequence>
<gene>
    <name evidence="3" type="ORF">T310_7869</name>
</gene>
<evidence type="ECO:0000313" key="3">
    <source>
        <dbReference type="EMBL" id="KKA18186.1"/>
    </source>
</evidence>
<dbReference type="EMBL" id="LASV01000486">
    <property type="protein sequence ID" value="KKA18186.1"/>
    <property type="molecule type" value="Genomic_DNA"/>
</dbReference>
<evidence type="ECO:0000256" key="2">
    <source>
        <dbReference type="SAM" id="MobiDB-lite"/>
    </source>
</evidence>
<accession>A0A0F4YK07</accession>
<feature type="coiled-coil region" evidence="1">
    <location>
        <begin position="65"/>
        <end position="92"/>
    </location>
</feature>
<feature type="compositionally biased region" description="Basic and acidic residues" evidence="2">
    <location>
        <begin position="250"/>
        <end position="259"/>
    </location>
</feature>
<organism evidence="3 4">
    <name type="scientific">Rasamsonia emersonii (strain ATCC 16479 / CBS 393.64 / IMI 116815)</name>
    <dbReference type="NCBI Taxonomy" id="1408163"/>
    <lineage>
        <taxon>Eukaryota</taxon>
        <taxon>Fungi</taxon>
        <taxon>Dikarya</taxon>
        <taxon>Ascomycota</taxon>
        <taxon>Pezizomycotina</taxon>
        <taxon>Eurotiomycetes</taxon>
        <taxon>Eurotiomycetidae</taxon>
        <taxon>Eurotiales</taxon>
        <taxon>Trichocomaceae</taxon>
        <taxon>Rasamsonia</taxon>
    </lineage>
</organism>
<keyword evidence="1" id="KW-0175">Coiled coil</keyword>
<evidence type="ECO:0000313" key="4">
    <source>
        <dbReference type="Proteomes" id="UP000053958"/>
    </source>
</evidence>
<dbReference type="STRING" id="1408163.A0A0F4YK07"/>
<comment type="caution">
    <text evidence="3">The sequence shown here is derived from an EMBL/GenBank/DDBJ whole genome shotgun (WGS) entry which is preliminary data.</text>
</comment>